<comment type="pathway">
    <text evidence="3">Sphingolipid metabolism.</text>
</comment>
<evidence type="ECO:0000256" key="6">
    <source>
        <dbReference type="ARBA" id="ARBA00022692"/>
    </source>
</evidence>
<dbReference type="Pfam" id="PF13506">
    <property type="entry name" value="Glyco_transf_21"/>
    <property type="match status" value="1"/>
</dbReference>
<dbReference type="PANTHER" id="PTHR12726:SF0">
    <property type="entry name" value="CERAMIDE GLUCOSYLTRANSFERASE"/>
    <property type="match status" value="1"/>
</dbReference>
<evidence type="ECO:0000256" key="5">
    <source>
        <dbReference type="ARBA" id="ARBA00022679"/>
    </source>
</evidence>
<keyword evidence="5 10" id="KW-0808">Transferase</keyword>
<evidence type="ECO:0000256" key="2">
    <source>
        <dbReference type="ARBA" id="ARBA00004760"/>
    </source>
</evidence>
<accession>A0A2T4HXD8</accession>
<evidence type="ECO:0000313" key="10">
    <source>
        <dbReference type="EMBL" id="PTD20451.1"/>
    </source>
</evidence>
<protein>
    <submittedName>
        <fullName evidence="10">Hopanoid biosynthesis associated glycosyl transferase HpnI</fullName>
    </submittedName>
</protein>
<keyword evidence="6 9" id="KW-0812">Transmembrane</keyword>
<keyword evidence="4" id="KW-0328">Glycosyltransferase</keyword>
<comment type="caution">
    <text evidence="10">The sequence shown here is derived from an EMBL/GenBank/DDBJ whole genome shotgun (WGS) entry which is preliminary data.</text>
</comment>
<dbReference type="GO" id="GO:0006679">
    <property type="term" value="P:glucosylceramide biosynthetic process"/>
    <property type="evidence" value="ECO:0007669"/>
    <property type="project" value="TreeGrafter"/>
</dbReference>
<dbReference type="GO" id="GO:0016020">
    <property type="term" value="C:membrane"/>
    <property type="evidence" value="ECO:0007669"/>
    <property type="project" value="UniProtKB-SubCell"/>
</dbReference>
<gene>
    <name evidence="10" type="ORF">CV103_11515</name>
</gene>
<proteinExistence type="predicted"/>
<comment type="subcellular location">
    <subcellularLocation>
        <location evidence="1">Membrane</location>
        <topology evidence="1">Multi-pass membrane protein</topology>
    </subcellularLocation>
</comment>
<reference evidence="10 11" key="1">
    <citation type="submission" date="2017-11" db="EMBL/GenBank/DDBJ databases">
        <title>Sphingomonas oleivorans sp. nov., isolated from oil-contaminated soil.</title>
        <authorList>
            <person name="Wang L."/>
            <person name="Chen L."/>
        </authorList>
    </citation>
    <scope>NUCLEOTIDE SEQUENCE [LARGE SCALE GENOMIC DNA]</scope>
    <source>
        <strain evidence="10 11">K101</strain>
    </source>
</reference>
<dbReference type="NCBIfam" id="TIGR03472">
    <property type="entry name" value="HpnI"/>
    <property type="match status" value="1"/>
</dbReference>
<evidence type="ECO:0000256" key="4">
    <source>
        <dbReference type="ARBA" id="ARBA00022676"/>
    </source>
</evidence>
<comment type="pathway">
    <text evidence="2">Lipid metabolism; sphingolipid metabolism.</text>
</comment>
<organism evidence="10 11">
    <name type="scientific">Edaphosphingomonas fennica</name>
    <dbReference type="NCBI Taxonomy" id="114404"/>
    <lineage>
        <taxon>Bacteria</taxon>
        <taxon>Pseudomonadati</taxon>
        <taxon>Pseudomonadota</taxon>
        <taxon>Alphaproteobacteria</taxon>
        <taxon>Sphingomonadales</taxon>
        <taxon>Rhizorhabdaceae</taxon>
        <taxon>Edaphosphingomonas</taxon>
    </lineage>
</organism>
<dbReference type="Proteomes" id="UP000241206">
    <property type="component" value="Unassembled WGS sequence"/>
</dbReference>
<dbReference type="EMBL" id="PHHF01000047">
    <property type="protein sequence ID" value="PTD20451.1"/>
    <property type="molecule type" value="Genomic_DNA"/>
</dbReference>
<keyword evidence="8 9" id="KW-0472">Membrane</keyword>
<dbReference type="PANTHER" id="PTHR12726">
    <property type="entry name" value="CERAMIDE GLUCOSYLTRANSFERASE"/>
    <property type="match status" value="1"/>
</dbReference>
<feature type="transmembrane region" description="Helical" evidence="9">
    <location>
        <begin position="327"/>
        <end position="350"/>
    </location>
</feature>
<evidence type="ECO:0000256" key="1">
    <source>
        <dbReference type="ARBA" id="ARBA00004141"/>
    </source>
</evidence>
<sequence length="376" mass="39646">MAARSTVDRVTMTALLLPQCLAVAGILYTLAATILAGRWKSAPIPPENGPPVTILKPLHGAEPLLAENLRSFVEQDYRGAVEIVCGVHDPADPAAAVARAIDGPVGVRADRARHGSNGKISNLINMMSDASGDIIILSDSDIAVPPDYISRIVATIAPAGMIATCLYAGRGDAGAWSRIAAAGISWQFLPSVIVGLATGRARPCMGSTIAMRRETLDRIGGFAPFADVLADDHAIGAAARAAGCEVAIPRLIVTHGCAETSLAALTRHELRWNATIRGLDPWGYAGSIVTHPLPLALLGLNLWLVAAALAARLALALRIDRLAGRRTAPIALLPLRDILSFILFLGAFAVRSIDWRGGRFRLGKDGRMSADTEYLT</sequence>
<dbReference type="GO" id="GO:0008120">
    <property type="term" value="F:ceramide glucosyltransferase activity"/>
    <property type="evidence" value="ECO:0007669"/>
    <property type="project" value="TreeGrafter"/>
</dbReference>
<keyword evidence="7 9" id="KW-1133">Transmembrane helix</keyword>
<dbReference type="InterPro" id="IPR025993">
    <property type="entry name" value="Ceramide_glucosylTrfase"/>
</dbReference>
<dbReference type="RefSeq" id="WP_107394989.1">
    <property type="nucleotide sequence ID" value="NZ_PHHF01000047.1"/>
</dbReference>
<evidence type="ECO:0000256" key="9">
    <source>
        <dbReference type="SAM" id="Phobius"/>
    </source>
</evidence>
<dbReference type="SUPFAM" id="SSF53448">
    <property type="entry name" value="Nucleotide-diphospho-sugar transferases"/>
    <property type="match status" value="1"/>
</dbReference>
<name>A0A2T4HXD8_9SPHN</name>
<dbReference type="AlphaFoldDB" id="A0A2T4HXD8"/>
<evidence type="ECO:0000256" key="8">
    <source>
        <dbReference type="ARBA" id="ARBA00023136"/>
    </source>
</evidence>
<feature type="transmembrane region" description="Helical" evidence="9">
    <location>
        <begin position="295"/>
        <end position="315"/>
    </location>
</feature>
<dbReference type="InterPro" id="IPR017835">
    <property type="entry name" value="Hopen-assoc_HpnI"/>
</dbReference>
<keyword evidence="11" id="KW-1185">Reference proteome</keyword>
<dbReference type="InterPro" id="IPR029044">
    <property type="entry name" value="Nucleotide-diphossugar_trans"/>
</dbReference>
<dbReference type="Gene3D" id="3.90.550.10">
    <property type="entry name" value="Spore Coat Polysaccharide Biosynthesis Protein SpsA, Chain A"/>
    <property type="match status" value="1"/>
</dbReference>
<evidence type="ECO:0000256" key="7">
    <source>
        <dbReference type="ARBA" id="ARBA00022989"/>
    </source>
</evidence>
<evidence type="ECO:0000313" key="11">
    <source>
        <dbReference type="Proteomes" id="UP000241206"/>
    </source>
</evidence>
<evidence type="ECO:0000256" key="3">
    <source>
        <dbReference type="ARBA" id="ARBA00004991"/>
    </source>
</evidence>